<reference evidence="6" key="1">
    <citation type="submission" date="2021-01" db="EMBL/GenBank/DDBJ databases">
        <authorList>
            <person name="Corre E."/>
            <person name="Pelletier E."/>
            <person name="Niang G."/>
            <person name="Scheremetjew M."/>
            <person name="Finn R."/>
            <person name="Kale V."/>
            <person name="Holt S."/>
            <person name="Cochrane G."/>
            <person name="Meng A."/>
            <person name="Brown T."/>
            <person name="Cohen L."/>
        </authorList>
    </citation>
    <scope>NUCLEOTIDE SEQUENCE</scope>
    <source>
        <strain evidence="6">SAG 63-3</strain>
    </source>
</reference>
<dbReference type="Gene3D" id="3.40.630.30">
    <property type="match status" value="1"/>
</dbReference>
<dbReference type="GO" id="GO:0008080">
    <property type="term" value="F:N-acetyltransferase activity"/>
    <property type="evidence" value="ECO:0007669"/>
    <property type="project" value="InterPro"/>
</dbReference>
<dbReference type="SUPFAM" id="SSF55729">
    <property type="entry name" value="Acyl-CoA N-acyltransferases (Nat)"/>
    <property type="match status" value="1"/>
</dbReference>
<keyword evidence="2" id="KW-0808">Transferase</keyword>
<dbReference type="InterPro" id="IPR039135">
    <property type="entry name" value="NAT9-like"/>
</dbReference>
<sequence length="203" mass="23648">MIINSNTVLVGERVVLVPYKKEHVEKYHEWMKDPILQQTTASEPLTIEEEFEMQKSWLIDDNKLTFIILEKNLLSGEQKSYSQELQAMVGDVNLFINDPEEPEGEIEIMIAESNSRRKGIASEALNIFMSYCQNNLKLEKFVAKIGKENVSSQKLFEKLGYKFTKEVRVFNELHFECEIRGISDKLRALQDNTLVQKYESDFE</sequence>
<dbReference type="AlphaFoldDB" id="A0A7S0YEB4"/>
<comment type="similarity">
    <text evidence="1">Belongs to the acetyltransferase family. GNAT subfamily.</text>
</comment>
<dbReference type="PANTHER" id="PTHR13256">
    <property type="entry name" value="N-ACETYLTRANSFERASE 9"/>
    <property type="match status" value="1"/>
</dbReference>
<evidence type="ECO:0000313" key="6">
    <source>
        <dbReference type="EMBL" id="CAD8765839.1"/>
    </source>
</evidence>
<keyword evidence="3" id="KW-0012">Acyltransferase</keyword>
<evidence type="ECO:0000256" key="2">
    <source>
        <dbReference type="ARBA" id="ARBA00022679"/>
    </source>
</evidence>
<dbReference type="PROSITE" id="PS51186">
    <property type="entry name" value="GNAT"/>
    <property type="match status" value="1"/>
</dbReference>
<name>A0A7S0YEB4_9CHLO</name>
<evidence type="ECO:0000256" key="4">
    <source>
        <dbReference type="ARBA" id="ARBA00069551"/>
    </source>
</evidence>
<dbReference type="FunFam" id="3.40.630.30:FF:000248">
    <property type="entry name" value="N-acetyltransferase 9-like protein"/>
    <property type="match status" value="1"/>
</dbReference>
<protein>
    <recommendedName>
        <fullName evidence="4">N-acetyltransferase 9-like protein</fullName>
    </recommendedName>
</protein>
<feature type="domain" description="N-acetyltransferase" evidence="5">
    <location>
        <begin position="14"/>
        <end position="180"/>
    </location>
</feature>
<dbReference type="InterPro" id="IPR000182">
    <property type="entry name" value="GNAT_dom"/>
</dbReference>
<organism evidence="6">
    <name type="scientific">Polytomella parva</name>
    <dbReference type="NCBI Taxonomy" id="51329"/>
    <lineage>
        <taxon>Eukaryota</taxon>
        <taxon>Viridiplantae</taxon>
        <taxon>Chlorophyta</taxon>
        <taxon>core chlorophytes</taxon>
        <taxon>Chlorophyceae</taxon>
        <taxon>CS clade</taxon>
        <taxon>Chlamydomonadales</taxon>
        <taxon>Chlamydomonadaceae</taxon>
        <taxon>Polytomella</taxon>
    </lineage>
</organism>
<evidence type="ECO:0000256" key="1">
    <source>
        <dbReference type="ARBA" id="ARBA00009342"/>
    </source>
</evidence>
<evidence type="ECO:0000259" key="5">
    <source>
        <dbReference type="PROSITE" id="PS51186"/>
    </source>
</evidence>
<dbReference type="InterPro" id="IPR016181">
    <property type="entry name" value="Acyl_CoA_acyltransferase"/>
</dbReference>
<proteinExistence type="inferred from homology"/>
<evidence type="ECO:0000256" key="3">
    <source>
        <dbReference type="ARBA" id="ARBA00023315"/>
    </source>
</evidence>
<gene>
    <name evidence="6" type="ORF">PPAR00522_LOCUS2228</name>
</gene>
<dbReference type="PANTHER" id="PTHR13256:SF16">
    <property type="entry name" value="ALPHA_BETA-TUBULIN-N-ACETYLTRANSFERASE 9"/>
    <property type="match status" value="1"/>
</dbReference>
<dbReference type="EMBL" id="HBFM01003852">
    <property type="protein sequence ID" value="CAD8765839.1"/>
    <property type="molecule type" value="Transcribed_RNA"/>
</dbReference>
<dbReference type="Pfam" id="PF13302">
    <property type="entry name" value="Acetyltransf_3"/>
    <property type="match status" value="1"/>
</dbReference>
<accession>A0A7S0YEB4</accession>